<proteinExistence type="predicted"/>
<dbReference type="AlphaFoldDB" id="A0A4Y6V7P2"/>
<dbReference type="EMBL" id="CP032485">
    <property type="protein sequence ID" value="QDH24651.1"/>
    <property type="molecule type" value="Genomic_DNA"/>
</dbReference>
<dbReference type="Pfam" id="PF10722">
    <property type="entry name" value="YbjN"/>
    <property type="match status" value="1"/>
</dbReference>
<organism evidence="1 2">
    <name type="scientific">Neokomagataea tanensis</name>
    <dbReference type="NCBI Taxonomy" id="661191"/>
    <lineage>
        <taxon>Bacteria</taxon>
        <taxon>Pseudomonadati</taxon>
        <taxon>Pseudomonadota</taxon>
        <taxon>Alphaproteobacteria</taxon>
        <taxon>Acetobacterales</taxon>
        <taxon>Acetobacteraceae</taxon>
        <taxon>Neokomagataea</taxon>
    </lineage>
</organism>
<evidence type="ECO:0000313" key="2">
    <source>
        <dbReference type="Proteomes" id="UP000317214"/>
    </source>
</evidence>
<dbReference type="InterPro" id="IPR019660">
    <property type="entry name" value="Put_sensory_transdc_reg_YbjN"/>
</dbReference>
<dbReference type="Proteomes" id="UP000317214">
    <property type="component" value="Chromosome"/>
</dbReference>
<keyword evidence="2" id="KW-1185">Reference proteome</keyword>
<dbReference type="OrthoDB" id="9792176at2"/>
<dbReference type="CDD" id="cd17033">
    <property type="entry name" value="DR1245-like"/>
    <property type="match status" value="1"/>
</dbReference>
<accession>A0A4Y6V7P2</accession>
<dbReference type="RefSeq" id="WP_141492493.1">
    <property type="nucleotide sequence ID" value="NZ_CP032485.1"/>
</dbReference>
<reference evidence="1 2" key="1">
    <citation type="submission" date="2018-09" db="EMBL/GenBank/DDBJ databases">
        <title>The complete genome sequence of Neokomagataea tanensis NBRC 106556(T).</title>
        <authorList>
            <person name="Chua K.-O."/>
            <person name="See-Too W.-S."/>
            <person name="Hong K.-W."/>
            <person name="Yin W.-F."/>
            <person name="Chan K.-G."/>
        </authorList>
    </citation>
    <scope>NUCLEOTIDE SEQUENCE [LARGE SCALE GENOMIC DNA]</scope>
    <source>
        <strain evidence="2">AH13 \ NBRC 106556</strain>
    </source>
</reference>
<evidence type="ECO:0008006" key="3">
    <source>
        <dbReference type="Google" id="ProtNLM"/>
    </source>
</evidence>
<gene>
    <name evidence="1" type="ORF">D5366_04770</name>
</gene>
<dbReference type="KEGG" id="ntn:D5366_04770"/>
<sequence length="168" mass="18800">MPALNTSSHSEAESHPLDLMEQVLGLYEWEFERLGPNEMVAQAPGQWCDYGLIFTWSDELSALHLNAVFDLHPPKKLRSNAYELIALANSRLWVGHFIVDAESRIPAYRHTLLMRGTSSLPSESMEDLIDIALSECDRFYPAFQFALWGGQSPQSALDAAMLDCIGDA</sequence>
<protein>
    <recommendedName>
        <fullName evidence="3">YbjN domain-containing protein</fullName>
    </recommendedName>
</protein>
<evidence type="ECO:0000313" key="1">
    <source>
        <dbReference type="EMBL" id="QDH24651.1"/>
    </source>
</evidence>
<name>A0A4Y6V7P2_9PROT</name>